<dbReference type="Gene3D" id="2.40.160.170">
    <property type="match status" value="1"/>
</dbReference>
<dbReference type="EMBL" id="VDFU01000002">
    <property type="protein sequence ID" value="TNC52412.1"/>
    <property type="molecule type" value="Genomic_DNA"/>
</dbReference>
<proteinExistence type="predicted"/>
<dbReference type="RefSeq" id="WP_139075096.1">
    <property type="nucleotide sequence ID" value="NZ_VDFU01000002.1"/>
</dbReference>
<protein>
    <recommendedName>
        <fullName evidence="4">OmpW family protein</fullName>
    </recommendedName>
</protein>
<keyword evidence="3" id="KW-1185">Reference proteome</keyword>
<dbReference type="AlphaFoldDB" id="A0A5C4N5T8"/>
<keyword evidence="1" id="KW-0732">Signal</keyword>
<organism evidence="2 3">
    <name type="scientific">Rubellimicrobium rubrum</name>
    <dbReference type="NCBI Taxonomy" id="2585369"/>
    <lineage>
        <taxon>Bacteria</taxon>
        <taxon>Pseudomonadati</taxon>
        <taxon>Pseudomonadota</taxon>
        <taxon>Alphaproteobacteria</taxon>
        <taxon>Rhodobacterales</taxon>
        <taxon>Roseobacteraceae</taxon>
        <taxon>Rubellimicrobium</taxon>
    </lineage>
</organism>
<reference evidence="2 3" key="1">
    <citation type="submission" date="2019-06" db="EMBL/GenBank/DDBJ databases">
        <title>YIM 131921 draft genome.</title>
        <authorList>
            <person name="Jiang L."/>
        </authorList>
    </citation>
    <scope>NUCLEOTIDE SEQUENCE [LARGE SCALE GENOMIC DNA]</scope>
    <source>
        <strain evidence="2 3">YIM 131921</strain>
    </source>
</reference>
<evidence type="ECO:0000256" key="1">
    <source>
        <dbReference type="SAM" id="SignalP"/>
    </source>
</evidence>
<evidence type="ECO:0000313" key="2">
    <source>
        <dbReference type="EMBL" id="TNC52412.1"/>
    </source>
</evidence>
<dbReference type="OrthoDB" id="7853416at2"/>
<name>A0A5C4N5T8_9RHOB</name>
<comment type="caution">
    <text evidence="2">The sequence shown here is derived from an EMBL/GenBank/DDBJ whole genome shotgun (WGS) entry which is preliminary data.</text>
</comment>
<feature type="signal peptide" evidence="1">
    <location>
        <begin position="1"/>
        <end position="19"/>
    </location>
</feature>
<gene>
    <name evidence="2" type="ORF">FHG66_02400</name>
</gene>
<evidence type="ECO:0000313" key="3">
    <source>
        <dbReference type="Proteomes" id="UP000305887"/>
    </source>
</evidence>
<evidence type="ECO:0008006" key="4">
    <source>
        <dbReference type="Google" id="ProtNLM"/>
    </source>
</evidence>
<sequence length="216" mass="22358">MKLPHLALLAALSCGSAVAADLTGSPLSIDPGSLRYGVNLGVSSLGPTLEPTVRLNDRFGLRLPIGAASFDFDEESDGDSYDGTLDLGGVGLLADYYPYAGGFHVSAGVFKTDYAAAFTGNAIEFDHLEADVSVSFAQTRDVSPALAAGYTGRISGAMTYSVAAGGIFAGGFDVTALTDNPDVTQADLDEETADIRDLAEKLDVIPYVQLAVGFAF</sequence>
<feature type="chain" id="PRO_5022693591" description="OmpW family protein" evidence="1">
    <location>
        <begin position="20"/>
        <end position="216"/>
    </location>
</feature>
<accession>A0A5C4N5T8</accession>
<dbReference type="Proteomes" id="UP000305887">
    <property type="component" value="Unassembled WGS sequence"/>
</dbReference>